<keyword evidence="1" id="KW-0479">Metal-binding</keyword>
<evidence type="ECO:0000256" key="5">
    <source>
        <dbReference type="PROSITE-ProRule" id="PRU00023"/>
    </source>
</evidence>
<dbReference type="Proteomes" id="UP000472270">
    <property type="component" value="Unassembled WGS sequence"/>
</dbReference>
<dbReference type="Pfam" id="PF02493">
    <property type="entry name" value="MORN"/>
    <property type="match status" value="2"/>
</dbReference>
<proteinExistence type="predicted"/>
<dbReference type="PANTHER" id="PTHR15897">
    <property type="entry name" value="ANKYRIN REPEAT AND MYND DOMAIN PROTEIN 1"/>
    <property type="match status" value="1"/>
</dbReference>
<evidence type="ECO:0000256" key="3">
    <source>
        <dbReference type="ARBA" id="ARBA00022771"/>
    </source>
</evidence>
<dbReference type="GO" id="GO:0008270">
    <property type="term" value="F:zinc ion binding"/>
    <property type="evidence" value="ECO:0007669"/>
    <property type="project" value="UniProtKB-KW"/>
</dbReference>
<evidence type="ECO:0000313" key="8">
    <source>
        <dbReference type="Ensembl" id="ENSSRHP00000102095.1"/>
    </source>
</evidence>
<dbReference type="PROSITE" id="PS50865">
    <property type="entry name" value="ZF_MYND_2"/>
    <property type="match status" value="1"/>
</dbReference>
<dbReference type="SMART" id="SM00248">
    <property type="entry name" value="ANK"/>
    <property type="match status" value="5"/>
</dbReference>
<dbReference type="PANTHER" id="PTHR15897:SF2">
    <property type="entry name" value="ANKYRIN REPEAT AND MYND DOMAIN-CONTAINING PROTEIN 1"/>
    <property type="match status" value="1"/>
</dbReference>
<dbReference type="InterPro" id="IPR053064">
    <property type="entry name" value="Ankyrin-MYND_domain-protein"/>
</dbReference>
<sequence length="803" mass="90051">MKGVAGLCHVYYVMNRPSGVPAILQRNRESFCKRNVHGIQEWQDGCKYEGEFVNNLKHGTGVFIWPNGEVCSVFKDYRHGKGLYSWPDGSKYTGKFYLNRKEGYRIQIMKDNLFCSSTGSISQRLLQLCTTLEGGFSLEDFPEHMTRLPKTHLKQPQLPLDVESSRDTDQGLSEDEDCFILSPLRATPQIQTICPSPGVYARNWTFTFLVRVTSAQSSNWDVAAVLNMNRTQFGPKGPLELNSKKLIKEASRGECRNVYRILRDGKVHPDVSDARGHTALIAAMVNCHDDVIHMLLDSGADVNKLNDEGMSALAVCHVLYYPLQSLHETLAERVTQNISPEPKQGVLQLEHEQDRSTEEPHVIIMSKSIQVFDDKIPLGSVSWREKEAKTVADSEQEVTNLETDENLERSIRSDDPTFDSACSMASFHIDVTEEILQKSAEILHRNRWTTIKLLLERGADPNASTVPMPVIFLAIKAAHVKGVHRLLECGASIWSYLFLLFVFMTAKGFEPQAFKNQHVMASGPLAKFSVAPVELPQEGGRTPLHVACQRDSEYANARDVVALLLSHNANPINVWSGHSPLSLTIARGNDLAVDELLAGGADPNLPLTRHVGSALCALANISYDRGPHPRNQVKLLEKLIKAGADILMPVVVGEGRRCAVGIVVDYAHCAFQQNQHMAHTPYHALNKHERQAYNTCRQLLGLMGDLLRQAGLCIRSKEFVSYRLKSQVANLCVCVLFEVKQHFKYCYECGRSVGVQLSACSRCREVFYCSKTCKTKAWDEHHRDECVRFEIIIIFRMISEGSE</sequence>
<dbReference type="SUPFAM" id="SSF144232">
    <property type="entry name" value="HIT/MYND zinc finger-like"/>
    <property type="match status" value="1"/>
</dbReference>
<keyword evidence="2" id="KW-0677">Repeat</keyword>
<dbReference type="Gene3D" id="6.10.140.2220">
    <property type="match status" value="1"/>
</dbReference>
<feature type="domain" description="MYND-type" evidence="7">
    <location>
        <begin position="746"/>
        <end position="786"/>
    </location>
</feature>
<dbReference type="Ensembl" id="ENSSRHT00000104850.1">
    <property type="protein sequence ID" value="ENSSRHP00000102095.1"/>
    <property type="gene ID" value="ENSSRHG00000049991.1"/>
</dbReference>
<evidence type="ECO:0000256" key="4">
    <source>
        <dbReference type="ARBA" id="ARBA00022833"/>
    </source>
</evidence>
<evidence type="ECO:0000256" key="6">
    <source>
        <dbReference type="PROSITE-ProRule" id="PRU00134"/>
    </source>
</evidence>
<name>A0A673N9R9_9TELE</name>
<dbReference type="PROSITE" id="PS50297">
    <property type="entry name" value="ANK_REP_REGION"/>
    <property type="match status" value="2"/>
</dbReference>
<keyword evidence="4" id="KW-0862">Zinc</keyword>
<protein>
    <submittedName>
        <fullName evidence="8">Ankyrin repeat and MYND domain containing 1</fullName>
    </submittedName>
</protein>
<feature type="repeat" description="ANK" evidence="5">
    <location>
        <begin position="275"/>
        <end position="307"/>
    </location>
</feature>
<dbReference type="SMART" id="SM00698">
    <property type="entry name" value="MORN"/>
    <property type="match status" value="2"/>
</dbReference>
<evidence type="ECO:0000256" key="2">
    <source>
        <dbReference type="ARBA" id="ARBA00022737"/>
    </source>
</evidence>
<dbReference type="Pfam" id="PF01753">
    <property type="entry name" value="zf-MYND"/>
    <property type="match status" value="1"/>
</dbReference>
<dbReference type="Pfam" id="PF00023">
    <property type="entry name" value="Ank"/>
    <property type="match status" value="1"/>
</dbReference>
<dbReference type="PROSITE" id="PS50088">
    <property type="entry name" value="ANK_REPEAT"/>
    <property type="match status" value="3"/>
</dbReference>
<dbReference type="InterPro" id="IPR036770">
    <property type="entry name" value="Ankyrin_rpt-contain_sf"/>
</dbReference>
<evidence type="ECO:0000313" key="9">
    <source>
        <dbReference type="Proteomes" id="UP000472270"/>
    </source>
</evidence>
<dbReference type="Gene3D" id="2.20.110.10">
    <property type="entry name" value="Histone H3 K4-specific methyltransferase SET7/9 N-terminal domain"/>
    <property type="match status" value="1"/>
</dbReference>
<dbReference type="AlphaFoldDB" id="A0A673N9R9"/>
<feature type="repeat" description="ANK" evidence="5">
    <location>
        <begin position="539"/>
        <end position="570"/>
    </location>
</feature>
<keyword evidence="3 6" id="KW-0863">Zinc-finger</keyword>
<dbReference type="Pfam" id="PF13637">
    <property type="entry name" value="Ank_4"/>
    <property type="match status" value="1"/>
</dbReference>
<organism evidence="8 9">
    <name type="scientific">Sinocyclocheilus rhinocerous</name>
    <dbReference type="NCBI Taxonomy" id="307959"/>
    <lineage>
        <taxon>Eukaryota</taxon>
        <taxon>Metazoa</taxon>
        <taxon>Chordata</taxon>
        <taxon>Craniata</taxon>
        <taxon>Vertebrata</taxon>
        <taxon>Euteleostomi</taxon>
        <taxon>Actinopterygii</taxon>
        <taxon>Neopterygii</taxon>
        <taxon>Teleostei</taxon>
        <taxon>Ostariophysi</taxon>
        <taxon>Cypriniformes</taxon>
        <taxon>Cyprinidae</taxon>
        <taxon>Cyprininae</taxon>
        <taxon>Sinocyclocheilus</taxon>
    </lineage>
</organism>
<dbReference type="InterPro" id="IPR003409">
    <property type="entry name" value="MORN"/>
</dbReference>
<dbReference type="InterPro" id="IPR002110">
    <property type="entry name" value="Ankyrin_rpt"/>
</dbReference>
<evidence type="ECO:0000256" key="1">
    <source>
        <dbReference type="ARBA" id="ARBA00022723"/>
    </source>
</evidence>
<dbReference type="SUPFAM" id="SSF82185">
    <property type="entry name" value="Histone H3 K4-specific methyltransferase SET7/9 N-terminal domain"/>
    <property type="match status" value="1"/>
</dbReference>
<dbReference type="Gene3D" id="1.25.40.20">
    <property type="entry name" value="Ankyrin repeat-containing domain"/>
    <property type="match status" value="2"/>
</dbReference>
<keyword evidence="5" id="KW-0040">ANK repeat</keyword>
<accession>A0A673N9R9</accession>
<reference evidence="8" key="1">
    <citation type="submission" date="2025-08" db="UniProtKB">
        <authorList>
            <consortium name="Ensembl"/>
        </authorList>
    </citation>
    <scope>IDENTIFICATION</scope>
</reference>
<evidence type="ECO:0000259" key="7">
    <source>
        <dbReference type="PROSITE" id="PS50865"/>
    </source>
</evidence>
<feature type="repeat" description="ANK" evidence="5">
    <location>
        <begin position="576"/>
        <end position="608"/>
    </location>
</feature>
<dbReference type="SUPFAM" id="SSF48403">
    <property type="entry name" value="Ankyrin repeat"/>
    <property type="match status" value="2"/>
</dbReference>
<reference evidence="8" key="2">
    <citation type="submission" date="2025-09" db="UniProtKB">
        <authorList>
            <consortium name="Ensembl"/>
        </authorList>
    </citation>
    <scope>IDENTIFICATION</scope>
</reference>
<dbReference type="InterPro" id="IPR002893">
    <property type="entry name" value="Znf_MYND"/>
</dbReference>
<keyword evidence="9" id="KW-1185">Reference proteome</keyword>